<evidence type="ECO:0000313" key="2">
    <source>
        <dbReference type="Proteomes" id="UP001202328"/>
    </source>
</evidence>
<keyword evidence="2" id="KW-1185">Reference proteome</keyword>
<dbReference type="AlphaFoldDB" id="A0AAD4TCF8"/>
<comment type="caution">
    <text evidence="1">The sequence shown here is derived from an EMBL/GenBank/DDBJ whole genome shotgun (WGS) entry which is preliminary data.</text>
</comment>
<dbReference type="EMBL" id="JAJJMB010003142">
    <property type="protein sequence ID" value="KAI3949336.1"/>
    <property type="molecule type" value="Genomic_DNA"/>
</dbReference>
<reference evidence="1" key="1">
    <citation type="submission" date="2022-04" db="EMBL/GenBank/DDBJ databases">
        <title>A functionally conserved STORR gene fusion in Papaver species that diverged 16.8 million years ago.</title>
        <authorList>
            <person name="Catania T."/>
        </authorList>
    </citation>
    <scope>NUCLEOTIDE SEQUENCE</scope>
    <source>
        <strain evidence="1">S-188037</strain>
    </source>
</reference>
<accession>A0AAD4TCF8</accession>
<protein>
    <submittedName>
        <fullName evidence="1">Uncharacterized protein</fullName>
    </submittedName>
</protein>
<organism evidence="1 2">
    <name type="scientific">Papaver atlanticum</name>
    <dbReference type="NCBI Taxonomy" id="357466"/>
    <lineage>
        <taxon>Eukaryota</taxon>
        <taxon>Viridiplantae</taxon>
        <taxon>Streptophyta</taxon>
        <taxon>Embryophyta</taxon>
        <taxon>Tracheophyta</taxon>
        <taxon>Spermatophyta</taxon>
        <taxon>Magnoliopsida</taxon>
        <taxon>Ranunculales</taxon>
        <taxon>Papaveraceae</taxon>
        <taxon>Papaveroideae</taxon>
        <taxon>Papaver</taxon>
    </lineage>
</organism>
<evidence type="ECO:0000313" key="1">
    <source>
        <dbReference type="EMBL" id="KAI3949336.1"/>
    </source>
</evidence>
<name>A0AAD4TCF8_9MAGN</name>
<proteinExistence type="predicted"/>
<dbReference type="Proteomes" id="UP001202328">
    <property type="component" value="Unassembled WGS sequence"/>
</dbReference>
<sequence length="121" mass="13763">MSISCRTRSKLKQRESTSLLLNLPEEVHDVIFLKLPAKSILVSRPLWYYDRGILLVDHCGEQFLLYDPTIGRVSSVPVCDITLGNNRVSYVESISSLNSGKYMEKRITNGIVKNPEPLQLR</sequence>
<gene>
    <name evidence="1" type="ORF">MKW98_023273</name>
</gene>